<feature type="chain" id="PRO_5040476055" description="Secreted protein" evidence="1">
    <location>
        <begin position="23"/>
        <end position="95"/>
    </location>
</feature>
<dbReference type="Proteomes" id="UP000045039">
    <property type="component" value="Unassembled WGS sequence"/>
</dbReference>
<dbReference type="AlphaFoldDB" id="A0A9P1W171"/>
<reference evidence="3" key="1">
    <citation type="submission" date="2015-06" db="EMBL/GenBank/DDBJ databases">
        <authorList>
            <person name="Radhakrishnan Rajesh"/>
            <person name="Underwood Anthony"/>
            <person name="Al-Shahib Ali"/>
        </authorList>
    </citation>
    <scope>NUCLEOTIDE SEQUENCE [LARGE SCALE GENOMIC DNA]</scope>
    <source>
        <strain evidence="3">P19_London_7_VIM_2_05_10</strain>
    </source>
</reference>
<dbReference type="EMBL" id="CVVU01000245">
    <property type="protein sequence ID" value="CRP80714.1"/>
    <property type="molecule type" value="Genomic_DNA"/>
</dbReference>
<proteinExistence type="predicted"/>
<dbReference type="RefSeq" id="WP_043101038.1">
    <property type="nucleotide sequence ID" value="NZ_CAADND010000127.1"/>
</dbReference>
<evidence type="ECO:0000313" key="2">
    <source>
        <dbReference type="EMBL" id="CRP80714.1"/>
    </source>
</evidence>
<name>A0A9P1W171_PSEAI</name>
<comment type="caution">
    <text evidence="2">The sequence shown here is derived from an EMBL/GenBank/DDBJ whole genome shotgun (WGS) entry which is preliminary data.</text>
</comment>
<evidence type="ECO:0000313" key="3">
    <source>
        <dbReference type="Proteomes" id="UP000045039"/>
    </source>
</evidence>
<keyword evidence="1" id="KW-0732">Signal</keyword>
<evidence type="ECO:0000256" key="1">
    <source>
        <dbReference type="SAM" id="SignalP"/>
    </source>
</evidence>
<organism evidence="2 3">
    <name type="scientific">Pseudomonas aeruginosa</name>
    <dbReference type="NCBI Taxonomy" id="287"/>
    <lineage>
        <taxon>Bacteria</taxon>
        <taxon>Pseudomonadati</taxon>
        <taxon>Pseudomonadota</taxon>
        <taxon>Gammaproteobacteria</taxon>
        <taxon>Pseudomonadales</taxon>
        <taxon>Pseudomonadaceae</taxon>
        <taxon>Pseudomonas</taxon>
    </lineage>
</organism>
<feature type="signal peptide" evidence="1">
    <location>
        <begin position="1"/>
        <end position="22"/>
    </location>
</feature>
<sequence length="95" mass="10314">MMRFATLVLMMCLAAGSPAVLAAGQKTGVQLDPKPLADPIGKSAGATSTELTADLQKQAKNLQEDKVQRLKKQILSNMNRDRDLDRLAPYLGPDY</sequence>
<accession>A0A9P1W171</accession>
<protein>
    <recommendedName>
        <fullName evidence="4">Secreted protein</fullName>
    </recommendedName>
</protein>
<gene>
    <name evidence="2" type="ORF">PAERUG_P19_London_7_VIM_2_05_10_05615</name>
</gene>
<evidence type="ECO:0008006" key="4">
    <source>
        <dbReference type="Google" id="ProtNLM"/>
    </source>
</evidence>